<feature type="region of interest" description="Disordered" evidence="1">
    <location>
        <begin position="1"/>
        <end position="25"/>
    </location>
</feature>
<proteinExistence type="predicted"/>
<evidence type="ECO:0000256" key="1">
    <source>
        <dbReference type="SAM" id="MobiDB-lite"/>
    </source>
</evidence>
<reference evidence="2" key="1">
    <citation type="submission" date="2014-11" db="EMBL/GenBank/DDBJ databases">
        <authorList>
            <person name="Amaro Gonzalez C."/>
        </authorList>
    </citation>
    <scope>NUCLEOTIDE SEQUENCE</scope>
</reference>
<sequence length="25" mass="2987">MRVKIIRNRVQNQSESNMLKGEARK</sequence>
<reference evidence="2" key="2">
    <citation type="journal article" date="2015" name="Fish Shellfish Immunol.">
        <title>Early steps in the European eel (Anguilla anguilla)-Vibrio vulnificus interaction in the gills: Role of the RtxA13 toxin.</title>
        <authorList>
            <person name="Callol A."/>
            <person name="Pajuelo D."/>
            <person name="Ebbesson L."/>
            <person name="Teles M."/>
            <person name="MacKenzie S."/>
            <person name="Amaro C."/>
        </authorList>
    </citation>
    <scope>NUCLEOTIDE SEQUENCE</scope>
</reference>
<evidence type="ECO:0000313" key="2">
    <source>
        <dbReference type="EMBL" id="JAH25890.1"/>
    </source>
</evidence>
<organism evidence="2">
    <name type="scientific">Anguilla anguilla</name>
    <name type="common">European freshwater eel</name>
    <name type="synonym">Muraena anguilla</name>
    <dbReference type="NCBI Taxonomy" id="7936"/>
    <lineage>
        <taxon>Eukaryota</taxon>
        <taxon>Metazoa</taxon>
        <taxon>Chordata</taxon>
        <taxon>Craniata</taxon>
        <taxon>Vertebrata</taxon>
        <taxon>Euteleostomi</taxon>
        <taxon>Actinopterygii</taxon>
        <taxon>Neopterygii</taxon>
        <taxon>Teleostei</taxon>
        <taxon>Anguilliformes</taxon>
        <taxon>Anguillidae</taxon>
        <taxon>Anguilla</taxon>
    </lineage>
</organism>
<accession>A0A0E9RBP1</accession>
<dbReference type="AlphaFoldDB" id="A0A0E9RBP1"/>
<name>A0A0E9RBP1_ANGAN</name>
<dbReference type="EMBL" id="GBXM01082687">
    <property type="protein sequence ID" value="JAH25890.1"/>
    <property type="molecule type" value="Transcribed_RNA"/>
</dbReference>
<protein>
    <submittedName>
        <fullName evidence="2">Uncharacterized protein</fullName>
    </submittedName>
</protein>